<dbReference type="Proteomes" id="UP001303046">
    <property type="component" value="Unassembled WGS sequence"/>
</dbReference>
<keyword evidence="2" id="KW-1185">Reference proteome</keyword>
<organism evidence="1 2">
    <name type="scientific">Necator americanus</name>
    <name type="common">Human hookworm</name>
    <dbReference type="NCBI Taxonomy" id="51031"/>
    <lineage>
        <taxon>Eukaryota</taxon>
        <taxon>Metazoa</taxon>
        <taxon>Ecdysozoa</taxon>
        <taxon>Nematoda</taxon>
        <taxon>Chromadorea</taxon>
        <taxon>Rhabditida</taxon>
        <taxon>Rhabditina</taxon>
        <taxon>Rhabditomorpha</taxon>
        <taxon>Strongyloidea</taxon>
        <taxon>Ancylostomatidae</taxon>
        <taxon>Bunostominae</taxon>
        <taxon>Necator</taxon>
    </lineage>
</organism>
<reference evidence="1 2" key="1">
    <citation type="submission" date="2023-08" db="EMBL/GenBank/DDBJ databases">
        <title>A Necator americanus chromosomal reference genome.</title>
        <authorList>
            <person name="Ilik V."/>
            <person name="Petrzelkova K.J."/>
            <person name="Pardy F."/>
            <person name="Fuh T."/>
            <person name="Niatou-Singa F.S."/>
            <person name="Gouil Q."/>
            <person name="Baker L."/>
            <person name="Ritchie M.E."/>
            <person name="Jex A.R."/>
            <person name="Gazzola D."/>
            <person name="Li H."/>
            <person name="Toshio Fujiwara R."/>
            <person name="Zhan B."/>
            <person name="Aroian R.V."/>
            <person name="Pafco B."/>
            <person name="Schwarz E.M."/>
        </authorList>
    </citation>
    <scope>NUCLEOTIDE SEQUENCE [LARGE SCALE GENOMIC DNA]</scope>
    <source>
        <strain evidence="1 2">Aroian</strain>
        <tissue evidence="1">Whole animal</tissue>
    </source>
</reference>
<gene>
    <name evidence="1" type="primary">Necator_chrIII.g9334</name>
    <name evidence="1" type="ORF">RB195_008569</name>
</gene>
<dbReference type="EMBL" id="JAVFWL010000003">
    <property type="protein sequence ID" value="KAK6740176.1"/>
    <property type="molecule type" value="Genomic_DNA"/>
</dbReference>
<proteinExistence type="predicted"/>
<protein>
    <submittedName>
        <fullName evidence="1">Uncharacterized protein</fullName>
    </submittedName>
</protein>
<evidence type="ECO:0000313" key="1">
    <source>
        <dbReference type="EMBL" id="KAK6740176.1"/>
    </source>
</evidence>
<sequence length="85" mass="9710">MASISSSSENFEPDEELVRDAALCLRSFSGSREVIPYSKFCERFKKTAGYSIKCSHIITQQFPVVRDEIPWHQLDITASQRLLTL</sequence>
<name>A0ABR1CQH6_NECAM</name>
<comment type="caution">
    <text evidence="1">The sequence shown here is derived from an EMBL/GenBank/DDBJ whole genome shotgun (WGS) entry which is preliminary data.</text>
</comment>
<evidence type="ECO:0000313" key="2">
    <source>
        <dbReference type="Proteomes" id="UP001303046"/>
    </source>
</evidence>
<accession>A0ABR1CQH6</accession>